<dbReference type="AlphaFoldDB" id="A0A419VW43"/>
<dbReference type="EMBL" id="RAPN01000005">
    <property type="protein sequence ID" value="RKD86202.1"/>
    <property type="molecule type" value="Genomic_DNA"/>
</dbReference>
<dbReference type="OrthoDB" id="1490291at2"/>
<comment type="caution">
    <text evidence="2">The sequence shown here is derived from an EMBL/GenBank/DDBJ whole genome shotgun (WGS) entry which is preliminary data.</text>
</comment>
<reference evidence="2 3" key="1">
    <citation type="submission" date="2018-09" db="EMBL/GenBank/DDBJ databases">
        <title>Genomic Encyclopedia of Archaeal and Bacterial Type Strains, Phase II (KMG-II): from individual species to whole genera.</title>
        <authorList>
            <person name="Goeker M."/>
        </authorList>
    </citation>
    <scope>NUCLEOTIDE SEQUENCE [LARGE SCALE GENOMIC DNA]</scope>
    <source>
        <strain evidence="2 3">DSM 27148</strain>
    </source>
</reference>
<dbReference type="Gene3D" id="3.40.50.720">
    <property type="entry name" value="NAD(P)-binding Rossmann-like Domain"/>
    <property type="match status" value="1"/>
</dbReference>
<dbReference type="PANTHER" id="PTHR43245">
    <property type="entry name" value="BIFUNCTIONAL POLYMYXIN RESISTANCE PROTEIN ARNA"/>
    <property type="match status" value="1"/>
</dbReference>
<evidence type="ECO:0000259" key="1">
    <source>
        <dbReference type="Pfam" id="PF01370"/>
    </source>
</evidence>
<proteinExistence type="predicted"/>
<evidence type="ECO:0000313" key="2">
    <source>
        <dbReference type="EMBL" id="RKD86202.1"/>
    </source>
</evidence>
<organism evidence="2 3">
    <name type="scientific">Mangrovibacterium diazotrophicum</name>
    <dbReference type="NCBI Taxonomy" id="1261403"/>
    <lineage>
        <taxon>Bacteria</taxon>
        <taxon>Pseudomonadati</taxon>
        <taxon>Bacteroidota</taxon>
        <taxon>Bacteroidia</taxon>
        <taxon>Marinilabiliales</taxon>
        <taxon>Prolixibacteraceae</taxon>
        <taxon>Mangrovibacterium</taxon>
    </lineage>
</organism>
<dbReference type="Pfam" id="PF01370">
    <property type="entry name" value="Epimerase"/>
    <property type="match status" value="1"/>
</dbReference>
<dbReference type="CDD" id="cd08946">
    <property type="entry name" value="SDR_e"/>
    <property type="match status" value="1"/>
</dbReference>
<gene>
    <name evidence="2" type="ORF">BC643_4519</name>
</gene>
<sequence>MKILIIGNMGYVGPGVVKQLRQTYPQGELVGYDIGYFANQLTNTEFLPEVKLNQQLFGDVREFPYEILSGFDSVVYLAAISNDPMGAKYEEITLDVNYRSCIKIAEKAKEAKVKSFVFASSCSIYGAADQYAKKETDTKNPLTAYARSKVFAEQDLEPLADANFTVTCLRFATACGMSNRLRLDLVLNDFVAGAVVSKGIDILSDGTPWRPLINVLDMGRAIDWAITRKESNGGQFLAINTGSNVWNYQVKELAEAVAKVVPGCKVTVNQDAPPDKRSYKVNFDLFKELAPNHQPIFDLQSTIEDLFKSLTNIGLKDPKFRDSKYMRLKILASLQENGHLSENLMWNFLKTSENDIHRNEVAGSVCN</sequence>
<dbReference type="InterPro" id="IPR050177">
    <property type="entry name" value="Lipid_A_modif_metabolic_enz"/>
</dbReference>
<protein>
    <submittedName>
        <fullName evidence="2">Nucleoside-diphosphate-sugar epimerase</fullName>
    </submittedName>
</protein>
<dbReference type="InterPro" id="IPR036291">
    <property type="entry name" value="NAD(P)-bd_dom_sf"/>
</dbReference>
<name>A0A419VW43_9BACT</name>
<dbReference type="RefSeq" id="WP_120275579.1">
    <property type="nucleotide sequence ID" value="NZ_RAPN01000005.1"/>
</dbReference>
<keyword evidence="3" id="KW-1185">Reference proteome</keyword>
<accession>A0A419VW43</accession>
<dbReference type="SUPFAM" id="SSF51735">
    <property type="entry name" value="NAD(P)-binding Rossmann-fold domains"/>
    <property type="match status" value="1"/>
</dbReference>
<dbReference type="InterPro" id="IPR001509">
    <property type="entry name" value="Epimerase_deHydtase"/>
</dbReference>
<evidence type="ECO:0000313" key="3">
    <source>
        <dbReference type="Proteomes" id="UP000283387"/>
    </source>
</evidence>
<dbReference type="Proteomes" id="UP000283387">
    <property type="component" value="Unassembled WGS sequence"/>
</dbReference>
<dbReference type="PANTHER" id="PTHR43245:SF23">
    <property type="entry name" value="NAD(P)-BINDING DOMAIN-CONTAINING PROTEIN"/>
    <property type="match status" value="1"/>
</dbReference>
<feature type="domain" description="NAD-dependent epimerase/dehydratase" evidence="1">
    <location>
        <begin position="3"/>
        <end position="232"/>
    </location>
</feature>